<dbReference type="EMBL" id="CP000386">
    <property type="protein sequence ID" value="ABG05199.1"/>
    <property type="molecule type" value="Genomic_DNA"/>
</dbReference>
<organism evidence="1 2">
    <name type="scientific">Rubrobacter xylanophilus (strain DSM 9941 / JCM 11954 / NBRC 16129 / PRD-1)</name>
    <dbReference type="NCBI Taxonomy" id="266117"/>
    <lineage>
        <taxon>Bacteria</taxon>
        <taxon>Bacillati</taxon>
        <taxon>Actinomycetota</taxon>
        <taxon>Rubrobacteria</taxon>
        <taxon>Rubrobacterales</taxon>
        <taxon>Rubrobacteraceae</taxon>
        <taxon>Rubrobacter</taxon>
    </lineage>
</organism>
<protein>
    <recommendedName>
        <fullName evidence="3">ApeA N-terminal domain-containing protein</fullName>
    </recommendedName>
</protein>
<dbReference type="HOGENOM" id="CLU_605314_0_0_11"/>
<evidence type="ECO:0000313" key="2">
    <source>
        <dbReference type="Proteomes" id="UP000006637"/>
    </source>
</evidence>
<reference evidence="1 2" key="1">
    <citation type="submission" date="2006-06" db="EMBL/GenBank/DDBJ databases">
        <title>Complete sequence of Rubrobacter xylanophilus DSM 9941.</title>
        <authorList>
            <consortium name="US DOE Joint Genome Institute"/>
            <person name="Copeland A."/>
            <person name="Lucas S."/>
            <person name="Lapidus A."/>
            <person name="Barry K."/>
            <person name="Detter J.C."/>
            <person name="Glavina del Rio T."/>
            <person name="Hammon N."/>
            <person name="Israni S."/>
            <person name="Dalin E."/>
            <person name="Tice H."/>
            <person name="Pitluck S."/>
            <person name="Munk A.C."/>
            <person name="Brettin T."/>
            <person name="Bruce D."/>
            <person name="Han C."/>
            <person name="Tapia R."/>
            <person name="Gilna P."/>
            <person name="Schmutz J."/>
            <person name="Larimer F."/>
            <person name="Land M."/>
            <person name="Hauser L."/>
            <person name="Kyrpides N."/>
            <person name="Lykidis A."/>
            <person name="da Costa M.S."/>
            <person name="Rainey F.A."/>
            <person name="Empadinhas N."/>
            <person name="Jolivet E."/>
            <person name="Battista J.R."/>
            <person name="Richardson P."/>
        </authorList>
    </citation>
    <scope>NUCLEOTIDE SEQUENCE [LARGE SCALE GENOMIC DNA]</scope>
    <source>
        <strain evidence="2">DSM 9941 / NBRC 16129 / PRD-1</strain>
    </source>
</reference>
<dbReference type="STRING" id="266117.Rxyl_2269"/>
<dbReference type="Proteomes" id="UP000006637">
    <property type="component" value="Chromosome"/>
</dbReference>
<dbReference type="AlphaFoldDB" id="Q1ATS9"/>
<gene>
    <name evidence="1" type="ordered locus">Rxyl_2269</name>
</gene>
<evidence type="ECO:0008006" key="3">
    <source>
        <dbReference type="Google" id="ProtNLM"/>
    </source>
</evidence>
<dbReference type="KEGG" id="rxy:Rxyl_2269"/>
<dbReference type="eggNOG" id="ENOG503436X">
    <property type="taxonomic scope" value="Bacteria"/>
</dbReference>
<name>Q1ATS9_RUBXD</name>
<proteinExistence type="predicted"/>
<evidence type="ECO:0000313" key="1">
    <source>
        <dbReference type="EMBL" id="ABG05199.1"/>
    </source>
</evidence>
<sequence>MTIDSSLYAPEPKGWLSVDAQHRGRATLCFRDPAGSVEGEAELDFDETGRVQIRVRLDPSSLQEEDGKSEGLLPFIWPGRSWMSGGRKITVRNFGDSLNHCLRLEIETSEGLLVTEDVEDYRTHVVVGGGKDGITLVFEPAGVAFDVVGAREPRYWAVPLLNFISTFPQNSPATDRHPLRVYPTPVVPDDLPPKERRAALEAANERNGMILFEFEGKPGFVERLPDYEEREKDLREGKKQSAATAVVVGEVGERDPKELEGEFPSDIAGLLSLASGSEVFAPSIEFRDEEGLLVRRVHYRLSPAPYLEGHRLIDDTLVSPGRSSTTSTGLLLTEAASSSGNDFGEGYLRVAIKHLVRAGSNTRTIDEQMVYLCRCLDGLCRRFGVGRRNLRDSLTQQEIDALANVLGAARRDCSLLRKTPGPGAARTLRGCSAASLRGLARHPTSTNSSASP</sequence>
<accession>Q1ATS9</accession>
<keyword evidence="2" id="KW-1185">Reference proteome</keyword>